<protein>
    <submittedName>
        <fullName evidence="2">Uncharacterized protein</fullName>
    </submittedName>
</protein>
<feature type="transmembrane region" description="Helical" evidence="1">
    <location>
        <begin position="76"/>
        <end position="94"/>
    </location>
</feature>
<keyword evidence="3" id="KW-1185">Reference proteome</keyword>
<evidence type="ECO:0000313" key="3">
    <source>
        <dbReference type="Proteomes" id="UP001580391"/>
    </source>
</evidence>
<dbReference type="EMBL" id="JBHILJ010000007">
    <property type="protein sequence ID" value="MFB5737507.1"/>
    <property type="molecule type" value="Genomic_DNA"/>
</dbReference>
<feature type="transmembrane region" description="Helical" evidence="1">
    <location>
        <begin position="208"/>
        <end position="229"/>
    </location>
</feature>
<reference evidence="2 3" key="1">
    <citation type="submission" date="2024-09" db="EMBL/GenBank/DDBJ databases">
        <title>Taxonomic and Genotyping Characterization of Leptospira Strains isolated from Multiple Sources in Colombia highlights the importance of intermediate species.</title>
        <authorList>
            <person name="Torres Higuera L."/>
            <person name="Rojas Tapias D."/>
            <person name="Jimenez Velasquez S."/>
            <person name="Renjifo Ibanez C."/>
        </authorList>
    </citation>
    <scope>NUCLEOTIDE SEQUENCE [LARGE SCALE GENOMIC DNA]</scope>
    <source>
        <strain evidence="2 3">Lep080</strain>
    </source>
</reference>
<keyword evidence="1" id="KW-0472">Membrane</keyword>
<feature type="transmembrane region" description="Helical" evidence="1">
    <location>
        <begin position="162"/>
        <end position="188"/>
    </location>
</feature>
<evidence type="ECO:0000313" key="2">
    <source>
        <dbReference type="EMBL" id="MFB5737507.1"/>
    </source>
</evidence>
<name>A0ABV5BQC5_9LEPT</name>
<gene>
    <name evidence="2" type="ORF">ACE5IX_13370</name>
</gene>
<organism evidence="2 3">
    <name type="scientific">Leptospira wolffii</name>
    <dbReference type="NCBI Taxonomy" id="409998"/>
    <lineage>
        <taxon>Bacteria</taxon>
        <taxon>Pseudomonadati</taxon>
        <taxon>Spirochaetota</taxon>
        <taxon>Spirochaetia</taxon>
        <taxon>Leptospirales</taxon>
        <taxon>Leptospiraceae</taxon>
        <taxon>Leptospira</taxon>
    </lineage>
</organism>
<accession>A0ABV5BQC5</accession>
<feature type="transmembrane region" description="Helical" evidence="1">
    <location>
        <begin position="335"/>
        <end position="353"/>
    </location>
</feature>
<keyword evidence="1" id="KW-0812">Transmembrane</keyword>
<dbReference type="Proteomes" id="UP001580391">
    <property type="component" value="Unassembled WGS sequence"/>
</dbReference>
<comment type="caution">
    <text evidence="2">The sequence shown here is derived from an EMBL/GenBank/DDBJ whole genome shotgun (WGS) entry which is preliminary data.</text>
</comment>
<keyword evidence="1" id="KW-1133">Transmembrane helix</keyword>
<dbReference type="RefSeq" id="WP_375517323.1">
    <property type="nucleotide sequence ID" value="NZ_JBHILI010000008.1"/>
</dbReference>
<feature type="transmembrane region" description="Helical" evidence="1">
    <location>
        <begin position="106"/>
        <end position="124"/>
    </location>
</feature>
<feature type="transmembrane region" description="Helical" evidence="1">
    <location>
        <begin position="130"/>
        <end position="150"/>
    </location>
</feature>
<feature type="transmembrane region" description="Helical" evidence="1">
    <location>
        <begin position="299"/>
        <end position="323"/>
    </location>
</feature>
<evidence type="ECO:0000256" key="1">
    <source>
        <dbReference type="SAM" id="Phobius"/>
    </source>
</evidence>
<proteinExistence type="predicted"/>
<feature type="transmembrane region" description="Helical" evidence="1">
    <location>
        <begin position="359"/>
        <end position="376"/>
    </location>
</feature>
<feature type="transmembrane region" description="Helical" evidence="1">
    <location>
        <begin position="271"/>
        <end position="287"/>
    </location>
</feature>
<sequence>MASFPELANRFYNADSLFFPIIYQELFLRPGANFLNGWKDLAWTPAFYFFPDLVQYFSLRTIFLALDSGAWESTHLVYAFLQWTLLILGIARLVRPDFKEVLSGREAFLALAFGYFFGAALLFFGKTVFVFLPGFHGGILVGLVWTWLFYLEWLRKRGRVRFLLLFLAVFLFSLSDLLFLPYFLLPILVSDLSRFRKFGKEGYSTRIFLRYVPVLSGLFLSYIVSIIFFRNPLVFFPGNALPLKVEWKRIGSNWNISEFADSFAFLVEENSIYLFIIFLAYLFLRFQRERISDSEGNRLRFFFLVLGTLVPLAFLIYGILFGLLGKGGFQTIDRYFGCILLSSLGLSFLSIYSLKNENLASWLSGILIFGNLFLILHTRDRDLRLIHTPNRQACLEKLAETHSLRRGLASFWYVRPMRIFSKSKWEPEDYLYDLTLFYWQNRLEWFEKEAPYSFAILDGLDEKIVREKFGEPKSVLDCEGAPVFLIEDPKGEKSKRFTEENRTKIRLWRKSVGRD</sequence>